<keyword evidence="2" id="KW-1185">Reference proteome</keyword>
<name>A0ABV8AKZ1_9FLAO</name>
<dbReference type="EMBL" id="JBHSAT010000004">
    <property type="protein sequence ID" value="MFC3877546.1"/>
    <property type="molecule type" value="Genomic_DNA"/>
</dbReference>
<evidence type="ECO:0000313" key="2">
    <source>
        <dbReference type="Proteomes" id="UP001595812"/>
    </source>
</evidence>
<gene>
    <name evidence="1" type="ORF">ACFOSX_09905</name>
</gene>
<dbReference type="Proteomes" id="UP001595812">
    <property type="component" value="Unassembled WGS sequence"/>
</dbReference>
<sequence>MKIVPYTSVLILIIALKTSFLFSQIEKSAYYEDIDGKRLSKESFSEKYHSKPDGYGYFSLIFENDTCYIRKLHRRKALGRLNLNVLDSLKFLYPKMTKSHKFTIFQYYPGKDICNVGHIAPNSHPNHNRNLRKVKKIQKKFDALNYFVYKLGSDLNYDKIKRINWILDKNAVLERLFFQYHYMCGSFVVINNVDGRYIAVFSEYGISTIEKVLDEMSNTK</sequence>
<reference evidence="2" key="1">
    <citation type="journal article" date="2019" name="Int. J. Syst. Evol. Microbiol.">
        <title>The Global Catalogue of Microorganisms (GCM) 10K type strain sequencing project: providing services to taxonomists for standard genome sequencing and annotation.</title>
        <authorList>
            <consortium name="The Broad Institute Genomics Platform"/>
            <consortium name="The Broad Institute Genome Sequencing Center for Infectious Disease"/>
            <person name="Wu L."/>
            <person name="Ma J."/>
        </authorList>
    </citation>
    <scope>NUCLEOTIDE SEQUENCE [LARGE SCALE GENOMIC DNA]</scope>
    <source>
        <strain evidence="2">CECT 8979</strain>
    </source>
</reference>
<protein>
    <submittedName>
        <fullName evidence="1">Uncharacterized protein</fullName>
    </submittedName>
</protein>
<comment type="caution">
    <text evidence="1">The sequence shown here is derived from an EMBL/GenBank/DDBJ whole genome shotgun (WGS) entry which is preliminary data.</text>
</comment>
<organism evidence="1 2">
    <name type="scientific">Winogradskyella maritima</name>
    <dbReference type="NCBI Taxonomy" id="1517766"/>
    <lineage>
        <taxon>Bacteria</taxon>
        <taxon>Pseudomonadati</taxon>
        <taxon>Bacteroidota</taxon>
        <taxon>Flavobacteriia</taxon>
        <taxon>Flavobacteriales</taxon>
        <taxon>Flavobacteriaceae</taxon>
        <taxon>Winogradskyella</taxon>
    </lineage>
</organism>
<proteinExistence type="predicted"/>
<accession>A0ABV8AKZ1</accession>
<evidence type="ECO:0000313" key="1">
    <source>
        <dbReference type="EMBL" id="MFC3877546.1"/>
    </source>
</evidence>
<dbReference type="RefSeq" id="WP_386100039.1">
    <property type="nucleotide sequence ID" value="NZ_JBHSAT010000004.1"/>
</dbReference>